<feature type="non-terminal residue" evidence="1">
    <location>
        <position position="59"/>
    </location>
</feature>
<gene>
    <name evidence="1" type="ORF">SPELUC_LOCUS14306</name>
</gene>
<proteinExistence type="predicted"/>
<dbReference type="Proteomes" id="UP000789366">
    <property type="component" value="Unassembled WGS sequence"/>
</dbReference>
<name>A0ACA9QHH1_9GLOM</name>
<organism evidence="1 2">
    <name type="scientific">Cetraspora pellucida</name>
    <dbReference type="NCBI Taxonomy" id="1433469"/>
    <lineage>
        <taxon>Eukaryota</taxon>
        <taxon>Fungi</taxon>
        <taxon>Fungi incertae sedis</taxon>
        <taxon>Mucoromycota</taxon>
        <taxon>Glomeromycotina</taxon>
        <taxon>Glomeromycetes</taxon>
        <taxon>Diversisporales</taxon>
        <taxon>Gigasporaceae</taxon>
        <taxon>Cetraspora</taxon>
    </lineage>
</organism>
<reference evidence="1" key="1">
    <citation type="submission" date="2021-06" db="EMBL/GenBank/DDBJ databases">
        <authorList>
            <person name="Kallberg Y."/>
            <person name="Tangrot J."/>
            <person name="Rosling A."/>
        </authorList>
    </citation>
    <scope>NUCLEOTIDE SEQUENCE</scope>
    <source>
        <strain evidence="1">28 12/20/2015</strain>
    </source>
</reference>
<evidence type="ECO:0000313" key="2">
    <source>
        <dbReference type="Proteomes" id="UP000789366"/>
    </source>
</evidence>
<dbReference type="EMBL" id="CAJVPW010041542">
    <property type="protein sequence ID" value="CAG8748461.1"/>
    <property type="molecule type" value="Genomic_DNA"/>
</dbReference>
<evidence type="ECO:0000313" key="1">
    <source>
        <dbReference type="EMBL" id="CAG8748461.1"/>
    </source>
</evidence>
<protein>
    <submittedName>
        <fullName evidence="1">11644_t:CDS:1</fullName>
    </submittedName>
</protein>
<sequence>MNNEQLKLQISSVQSERDRIKILLAEYIEDIIMINKDRNVQPRKEIVWKLADKLIDAFQ</sequence>
<comment type="caution">
    <text evidence="1">The sequence shown here is derived from an EMBL/GenBank/DDBJ whole genome shotgun (WGS) entry which is preliminary data.</text>
</comment>
<keyword evidence="2" id="KW-1185">Reference proteome</keyword>
<accession>A0ACA9QHH1</accession>